<protein>
    <submittedName>
        <fullName evidence="2">Uncharacterized protein</fullName>
    </submittedName>
</protein>
<evidence type="ECO:0000313" key="2">
    <source>
        <dbReference type="EMBL" id="KAF6142874.1"/>
    </source>
</evidence>
<sequence>MFCAWFTLIYATQQLVRFCTKIWSLFYLIIIYFDLFCSFVILVSFMSLYFILFSFVMLYCAYPHSVVLLN</sequence>
<organism evidence="2 3">
    <name type="scientific">Kingdonia uniflora</name>
    <dbReference type="NCBI Taxonomy" id="39325"/>
    <lineage>
        <taxon>Eukaryota</taxon>
        <taxon>Viridiplantae</taxon>
        <taxon>Streptophyta</taxon>
        <taxon>Embryophyta</taxon>
        <taxon>Tracheophyta</taxon>
        <taxon>Spermatophyta</taxon>
        <taxon>Magnoliopsida</taxon>
        <taxon>Ranunculales</taxon>
        <taxon>Circaeasteraceae</taxon>
        <taxon>Kingdonia</taxon>
    </lineage>
</organism>
<reference evidence="2 3" key="1">
    <citation type="journal article" date="2020" name="IScience">
        <title>Genome Sequencing of the Endangered Kingdonia uniflora (Circaeasteraceae, Ranunculales) Reveals Potential Mechanisms of Evolutionary Specialization.</title>
        <authorList>
            <person name="Sun Y."/>
            <person name="Deng T."/>
            <person name="Zhang A."/>
            <person name="Moore M.J."/>
            <person name="Landis J.B."/>
            <person name="Lin N."/>
            <person name="Zhang H."/>
            <person name="Zhang X."/>
            <person name="Huang J."/>
            <person name="Zhang X."/>
            <person name="Sun H."/>
            <person name="Wang H."/>
        </authorList>
    </citation>
    <scope>NUCLEOTIDE SEQUENCE [LARGE SCALE GENOMIC DNA]</scope>
    <source>
        <strain evidence="2">TB1705</strain>
        <tissue evidence="2">Leaf</tissue>
    </source>
</reference>
<name>A0A7J7LK23_9MAGN</name>
<feature type="transmembrane region" description="Helical" evidence="1">
    <location>
        <begin position="48"/>
        <end position="69"/>
    </location>
</feature>
<feature type="transmembrane region" description="Helical" evidence="1">
    <location>
        <begin position="22"/>
        <end position="42"/>
    </location>
</feature>
<evidence type="ECO:0000256" key="1">
    <source>
        <dbReference type="SAM" id="Phobius"/>
    </source>
</evidence>
<keyword evidence="1" id="KW-0472">Membrane</keyword>
<comment type="caution">
    <text evidence="2">The sequence shown here is derived from an EMBL/GenBank/DDBJ whole genome shotgun (WGS) entry which is preliminary data.</text>
</comment>
<dbReference type="Proteomes" id="UP000541444">
    <property type="component" value="Unassembled WGS sequence"/>
</dbReference>
<evidence type="ECO:0000313" key="3">
    <source>
        <dbReference type="Proteomes" id="UP000541444"/>
    </source>
</evidence>
<proteinExistence type="predicted"/>
<gene>
    <name evidence="2" type="ORF">GIB67_001740</name>
</gene>
<accession>A0A7J7LK23</accession>
<keyword evidence="1" id="KW-0812">Transmembrane</keyword>
<dbReference type="AlphaFoldDB" id="A0A7J7LK23"/>
<keyword evidence="1" id="KW-1133">Transmembrane helix</keyword>
<keyword evidence="3" id="KW-1185">Reference proteome</keyword>
<dbReference type="EMBL" id="JACGCM010002231">
    <property type="protein sequence ID" value="KAF6142874.1"/>
    <property type="molecule type" value="Genomic_DNA"/>
</dbReference>